<dbReference type="EMBL" id="LR721777">
    <property type="protein sequence ID" value="VVV74154.1"/>
    <property type="molecule type" value="Genomic_DNA"/>
</dbReference>
<evidence type="ECO:0000313" key="1">
    <source>
        <dbReference type="EMBL" id="VVV74154.1"/>
    </source>
</evidence>
<dbReference type="InterPro" id="IPR027443">
    <property type="entry name" value="IPNS-like_sf"/>
</dbReference>
<dbReference type="SUPFAM" id="SSF51197">
    <property type="entry name" value="Clavaminate synthase-like"/>
    <property type="match status" value="1"/>
</dbReference>
<accession>A0A5K0YAW5</accession>
<name>A0A5K0YAW5_9MAGN</name>
<gene>
    <name evidence="1" type="ORF">NYM_LOCUS7616</name>
</gene>
<reference evidence="1" key="1">
    <citation type="submission" date="2019-09" db="EMBL/GenBank/DDBJ databases">
        <authorList>
            <person name="Zhang L."/>
        </authorList>
    </citation>
    <scope>NUCLEOTIDE SEQUENCE</scope>
</reference>
<protein>
    <recommendedName>
        <fullName evidence="2">Isopenicillin N synthase-like Fe(2+) 2OG dioxygenase domain-containing protein</fullName>
    </recommendedName>
</protein>
<sequence length="102" mass="11611">MMTNGRFLSVQHRVLASHAGPRVSVPCFFMAGTEPVRKYGPIKELLSEGDTPRYKEVTIAEYYMYHRNKGLNGTSNLDDFKVEGLIELSRRDHLGIKQLPET</sequence>
<dbReference type="AlphaFoldDB" id="A0A5K0YAW5"/>
<dbReference type="Gene3D" id="2.60.120.330">
    <property type="entry name" value="B-lactam Antibiotic, Isopenicillin N Synthase, Chain"/>
    <property type="match status" value="1"/>
</dbReference>
<evidence type="ECO:0008006" key="2">
    <source>
        <dbReference type="Google" id="ProtNLM"/>
    </source>
</evidence>
<organism evidence="1">
    <name type="scientific">Nymphaea colorata</name>
    <name type="common">pocket water lily</name>
    <dbReference type="NCBI Taxonomy" id="210225"/>
    <lineage>
        <taxon>Eukaryota</taxon>
        <taxon>Viridiplantae</taxon>
        <taxon>Streptophyta</taxon>
        <taxon>Embryophyta</taxon>
        <taxon>Tracheophyta</taxon>
        <taxon>Spermatophyta</taxon>
        <taxon>Magnoliopsida</taxon>
        <taxon>Nymphaeales</taxon>
        <taxon>Nymphaeaceae</taxon>
        <taxon>Nymphaea</taxon>
    </lineage>
</organism>
<proteinExistence type="predicted"/>